<protein>
    <recommendedName>
        <fullName evidence="2">Glycosyltransferase subfamily 4-like N-terminal domain-containing protein</fullName>
    </recommendedName>
</protein>
<evidence type="ECO:0000313" key="3">
    <source>
        <dbReference type="EMBL" id="GLS71870.1"/>
    </source>
</evidence>
<dbReference type="EMBL" id="BSPL01000019">
    <property type="protein sequence ID" value="GLS71870.1"/>
    <property type="molecule type" value="Genomic_DNA"/>
</dbReference>
<name>A0AA37TEP2_9HYPH</name>
<comment type="caution">
    <text evidence="3">The sequence shown here is derived from an EMBL/GenBank/DDBJ whole genome shotgun (WGS) entry which is preliminary data.</text>
</comment>
<reference evidence="4" key="1">
    <citation type="journal article" date="2019" name="Int. J. Syst. Evol. Microbiol.">
        <title>The Global Catalogue of Microorganisms (GCM) 10K type strain sequencing project: providing services to taxonomists for standard genome sequencing and annotation.</title>
        <authorList>
            <consortium name="The Broad Institute Genomics Platform"/>
            <consortium name="The Broad Institute Genome Sequencing Center for Infectious Disease"/>
            <person name="Wu L."/>
            <person name="Ma J."/>
        </authorList>
    </citation>
    <scope>NUCLEOTIDE SEQUENCE [LARGE SCALE GENOMIC DNA]</scope>
    <source>
        <strain evidence="4">NBRC 103632</strain>
    </source>
</reference>
<dbReference type="SUPFAM" id="SSF53756">
    <property type="entry name" value="UDP-Glycosyltransferase/glycogen phosphorylase"/>
    <property type="match status" value="1"/>
</dbReference>
<evidence type="ECO:0000259" key="2">
    <source>
        <dbReference type="Pfam" id="PF13439"/>
    </source>
</evidence>
<dbReference type="CDD" id="cd03801">
    <property type="entry name" value="GT4_PimA-like"/>
    <property type="match status" value="1"/>
</dbReference>
<dbReference type="PANTHER" id="PTHR45947">
    <property type="entry name" value="SULFOQUINOVOSYL TRANSFERASE SQD2"/>
    <property type="match status" value="1"/>
</dbReference>
<evidence type="ECO:0000256" key="1">
    <source>
        <dbReference type="SAM" id="MobiDB-lite"/>
    </source>
</evidence>
<dbReference type="RefSeq" id="WP_238196822.1">
    <property type="nucleotide sequence ID" value="NZ_BPQZ01000013.1"/>
</dbReference>
<dbReference type="InterPro" id="IPR028098">
    <property type="entry name" value="Glyco_trans_4-like_N"/>
</dbReference>
<feature type="region of interest" description="Disordered" evidence="1">
    <location>
        <begin position="382"/>
        <end position="404"/>
    </location>
</feature>
<evidence type="ECO:0000313" key="4">
    <source>
        <dbReference type="Proteomes" id="UP001157440"/>
    </source>
</evidence>
<dbReference type="Pfam" id="PF13692">
    <property type="entry name" value="Glyco_trans_1_4"/>
    <property type="match status" value="1"/>
</dbReference>
<accession>A0AA37TEP2</accession>
<dbReference type="Pfam" id="PF13439">
    <property type="entry name" value="Glyco_transf_4"/>
    <property type="match status" value="1"/>
</dbReference>
<dbReference type="Proteomes" id="UP001157440">
    <property type="component" value="Unassembled WGS sequence"/>
</dbReference>
<sequence length="404" mass="43770">MRIVFLMPTYYPDSFGGAERQTRILARSLRDRGAAITILTPTLQAQAAGTDDQPEGRVVRLPMRSDPALGGRYVFSMLHFWFRAFLWLARHRRSYDVIAIQHLRLHAWPGLVAGRLFGKLLSAKLGRGGEHMELRRLPAQKLPFGKLVVSLARRSRLIFVANSSDIAGDLAALGIPADRVARVPNGVECPMEPGAAYRAPDGACVFVYAGRLAQEKRVDRLIEAFRIFAAEHPATLRIFGSGPEKNRLIEQAAGLSSVRFMGVTDDRDAIYGGAAFMILPSDSEGMSNTLLEAMAYGAVPVITDVSGVGDLVVPGQSGVMLADNTRDAILEGLVTAGGLDAAQWAAMSAEARQRVCEKHAINVVAEAYLRLYREMADDRLNRAPPARGRDIGSAEAGVPAPVGQ</sequence>
<dbReference type="AlphaFoldDB" id="A0AA37TEP2"/>
<keyword evidence="4" id="KW-1185">Reference proteome</keyword>
<feature type="domain" description="Glycosyltransferase subfamily 4-like N-terminal" evidence="2">
    <location>
        <begin position="15"/>
        <end position="188"/>
    </location>
</feature>
<dbReference type="Gene3D" id="3.40.50.2000">
    <property type="entry name" value="Glycogen Phosphorylase B"/>
    <property type="match status" value="2"/>
</dbReference>
<dbReference type="PANTHER" id="PTHR45947:SF3">
    <property type="entry name" value="SULFOQUINOVOSYL TRANSFERASE SQD2"/>
    <property type="match status" value="1"/>
</dbReference>
<dbReference type="GO" id="GO:0016757">
    <property type="term" value="F:glycosyltransferase activity"/>
    <property type="evidence" value="ECO:0007669"/>
    <property type="project" value="TreeGrafter"/>
</dbReference>
<proteinExistence type="predicted"/>
<gene>
    <name evidence="3" type="ORF">GCM10007890_38830</name>
</gene>
<feature type="compositionally biased region" description="Basic and acidic residues" evidence="1">
    <location>
        <begin position="382"/>
        <end position="392"/>
    </location>
</feature>
<dbReference type="InterPro" id="IPR050194">
    <property type="entry name" value="Glycosyltransferase_grp1"/>
</dbReference>
<organism evidence="3 4">
    <name type="scientific">Methylobacterium tardum</name>
    <dbReference type="NCBI Taxonomy" id="374432"/>
    <lineage>
        <taxon>Bacteria</taxon>
        <taxon>Pseudomonadati</taxon>
        <taxon>Pseudomonadota</taxon>
        <taxon>Alphaproteobacteria</taxon>
        <taxon>Hyphomicrobiales</taxon>
        <taxon>Methylobacteriaceae</taxon>
        <taxon>Methylobacterium</taxon>
    </lineage>
</organism>